<feature type="non-terminal residue" evidence="7">
    <location>
        <position position="1"/>
    </location>
</feature>
<dbReference type="GO" id="GO:0005774">
    <property type="term" value="C:vacuolar membrane"/>
    <property type="evidence" value="ECO:0007669"/>
    <property type="project" value="TreeGrafter"/>
</dbReference>
<keyword evidence="8" id="KW-1185">Reference proteome</keyword>
<dbReference type="Pfam" id="PF01490">
    <property type="entry name" value="Aa_trans"/>
    <property type="match status" value="1"/>
</dbReference>
<dbReference type="EMBL" id="KV600984">
    <property type="protein sequence ID" value="OPL20760.1"/>
    <property type="molecule type" value="Genomic_DNA"/>
</dbReference>
<keyword evidence="2 5" id="KW-0812">Transmembrane</keyword>
<comment type="subcellular location">
    <subcellularLocation>
        <location evidence="1">Membrane</location>
        <topology evidence="1">Multi-pass membrane protein</topology>
    </subcellularLocation>
</comment>
<accession>A0A409V8L1</accession>
<organism evidence="7 8">
    <name type="scientific">Mytilus galloprovincialis</name>
    <name type="common">Mediterranean mussel</name>
    <dbReference type="NCBI Taxonomy" id="29158"/>
    <lineage>
        <taxon>Eukaryota</taxon>
        <taxon>Metazoa</taxon>
        <taxon>Spiralia</taxon>
        <taxon>Lophotrochozoa</taxon>
        <taxon>Mollusca</taxon>
        <taxon>Bivalvia</taxon>
        <taxon>Autobranchia</taxon>
        <taxon>Pteriomorphia</taxon>
        <taxon>Mytilida</taxon>
        <taxon>Mytiloidea</taxon>
        <taxon>Mytilidae</taxon>
        <taxon>Mytilinae</taxon>
        <taxon>Mytilus</taxon>
    </lineage>
</organism>
<evidence type="ECO:0000256" key="4">
    <source>
        <dbReference type="ARBA" id="ARBA00023136"/>
    </source>
</evidence>
<feature type="transmembrane region" description="Helical" evidence="5">
    <location>
        <begin position="48"/>
        <end position="68"/>
    </location>
</feature>
<gene>
    <name evidence="7" type="ORF">AM593_09584</name>
</gene>
<evidence type="ECO:0000313" key="7">
    <source>
        <dbReference type="EMBL" id="OPL20760.1"/>
    </source>
</evidence>
<sequence length="95" mass="10628">MMFPVMKILEGYLMSNPEKHIWRGNALRVIMVLITGMVVMVIPNFATLMALVGATCCTMLAFVLPGLFHMTIFKGSLTIYEVIIDWTLMFIGIVG</sequence>
<evidence type="ECO:0000313" key="8">
    <source>
        <dbReference type="Proteomes" id="UP000266721"/>
    </source>
</evidence>
<name>A0A409V8L1_MYTGA</name>
<evidence type="ECO:0000256" key="1">
    <source>
        <dbReference type="ARBA" id="ARBA00004141"/>
    </source>
</evidence>
<dbReference type="GO" id="GO:0015179">
    <property type="term" value="F:L-amino acid transmembrane transporter activity"/>
    <property type="evidence" value="ECO:0007669"/>
    <property type="project" value="TreeGrafter"/>
</dbReference>
<evidence type="ECO:0000259" key="6">
    <source>
        <dbReference type="Pfam" id="PF01490"/>
    </source>
</evidence>
<keyword evidence="3 5" id="KW-1133">Transmembrane helix</keyword>
<dbReference type="AlphaFoldDB" id="A0A409V8L1"/>
<reference evidence="7 8" key="1">
    <citation type="journal article" date="2016" name="PLoS ONE">
        <title>A First Insight into the Genome of the Filter-Feeder Mussel Mytilus galloprovincialis.</title>
        <authorList>
            <person name="Murgarella M."/>
            <person name="Puiu D."/>
            <person name="Novoa B."/>
            <person name="Figueras A."/>
            <person name="Posada D."/>
            <person name="Canchaya C."/>
        </authorList>
    </citation>
    <scope>NUCLEOTIDE SEQUENCE [LARGE SCALE GENOMIC DNA]</scope>
    <source>
        <tissue evidence="7">Muscle</tissue>
    </source>
</reference>
<proteinExistence type="predicted"/>
<evidence type="ECO:0000256" key="2">
    <source>
        <dbReference type="ARBA" id="ARBA00022692"/>
    </source>
</evidence>
<feature type="domain" description="Amino acid transporter transmembrane" evidence="6">
    <location>
        <begin position="2"/>
        <end position="93"/>
    </location>
</feature>
<protein>
    <submittedName>
        <fullName evidence="7">Proton-coupled 1 amino acid transporter</fullName>
    </submittedName>
</protein>
<evidence type="ECO:0000256" key="5">
    <source>
        <dbReference type="SAM" id="Phobius"/>
    </source>
</evidence>
<dbReference type="InterPro" id="IPR013057">
    <property type="entry name" value="AA_transpt_TM"/>
</dbReference>
<evidence type="ECO:0000256" key="3">
    <source>
        <dbReference type="ARBA" id="ARBA00022989"/>
    </source>
</evidence>
<dbReference type="PANTHER" id="PTHR22950:SF677">
    <property type="entry name" value="AMINO ACID TRANSPORTER TRANSMEMBRANE DOMAIN-CONTAINING PROTEIN"/>
    <property type="match status" value="1"/>
</dbReference>
<feature type="transmembrane region" description="Helical" evidence="5">
    <location>
        <begin position="77"/>
        <end position="94"/>
    </location>
</feature>
<feature type="transmembrane region" description="Helical" evidence="5">
    <location>
        <begin position="21"/>
        <end position="42"/>
    </location>
</feature>
<dbReference type="PANTHER" id="PTHR22950">
    <property type="entry name" value="AMINO ACID TRANSPORTER"/>
    <property type="match status" value="1"/>
</dbReference>
<dbReference type="Proteomes" id="UP000266721">
    <property type="component" value="Unassembled WGS sequence"/>
</dbReference>
<keyword evidence="4 5" id="KW-0472">Membrane</keyword>